<feature type="compositionally biased region" description="Polar residues" evidence="5">
    <location>
        <begin position="1100"/>
        <end position="1109"/>
    </location>
</feature>
<dbReference type="SUPFAM" id="SSF50978">
    <property type="entry name" value="WD40 repeat-like"/>
    <property type="match status" value="1"/>
</dbReference>
<accession>A0A4U7L2Q9</accession>
<gene>
    <name evidence="7" type="ORF">EX895_001036</name>
</gene>
<feature type="compositionally biased region" description="Low complexity" evidence="5">
    <location>
        <begin position="1387"/>
        <end position="1401"/>
    </location>
</feature>
<dbReference type="FunFam" id="1.25.10.10:FF:000948">
    <property type="entry name" value="Related to KOG1-Subunit of TORC1, a rapamycin-sensitive complex involved in growth control"/>
    <property type="match status" value="1"/>
</dbReference>
<feature type="compositionally biased region" description="Polar residues" evidence="5">
    <location>
        <begin position="1256"/>
        <end position="1272"/>
    </location>
</feature>
<dbReference type="InterPro" id="IPR029347">
    <property type="entry name" value="Raptor_N"/>
</dbReference>
<feature type="compositionally biased region" description="Polar residues" evidence="5">
    <location>
        <begin position="57"/>
        <end position="76"/>
    </location>
</feature>
<dbReference type="Gene3D" id="1.25.10.10">
    <property type="entry name" value="Leucine-rich Repeat Variant"/>
    <property type="match status" value="1"/>
</dbReference>
<feature type="region of interest" description="Disordered" evidence="5">
    <location>
        <begin position="1245"/>
        <end position="1315"/>
    </location>
</feature>
<evidence type="ECO:0000256" key="5">
    <source>
        <dbReference type="SAM" id="MobiDB-lite"/>
    </source>
</evidence>
<evidence type="ECO:0000256" key="2">
    <source>
        <dbReference type="ARBA" id="ARBA00022574"/>
    </source>
</evidence>
<evidence type="ECO:0000256" key="1">
    <source>
        <dbReference type="ARBA" id="ARBA00009257"/>
    </source>
</evidence>
<feature type="region of interest" description="Disordered" evidence="5">
    <location>
        <begin position="578"/>
        <end position="609"/>
    </location>
</feature>
<dbReference type="SUPFAM" id="SSF48371">
    <property type="entry name" value="ARM repeat"/>
    <property type="match status" value="1"/>
</dbReference>
<evidence type="ECO:0000313" key="8">
    <source>
        <dbReference type="Proteomes" id="UP000306050"/>
    </source>
</evidence>
<dbReference type="Pfam" id="PF14538">
    <property type="entry name" value="Raptor_N"/>
    <property type="match status" value="1"/>
</dbReference>
<dbReference type="InterPro" id="IPR011989">
    <property type="entry name" value="ARM-like"/>
</dbReference>
<comment type="similarity">
    <text evidence="1">Belongs to the WD repeat RAPTOR family.</text>
</comment>
<dbReference type="Proteomes" id="UP000306050">
    <property type="component" value="Chromosome SGRAM_1"/>
</dbReference>
<feature type="compositionally biased region" description="Polar residues" evidence="5">
    <location>
        <begin position="1361"/>
        <end position="1377"/>
    </location>
</feature>
<organism evidence="7 8">
    <name type="scientific">Sporisorium graminicola</name>
    <dbReference type="NCBI Taxonomy" id="280036"/>
    <lineage>
        <taxon>Eukaryota</taxon>
        <taxon>Fungi</taxon>
        <taxon>Dikarya</taxon>
        <taxon>Basidiomycota</taxon>
        <taxon>Ustilaginomycotina</taxon>
        <taxon>Ustilaginomycetes</taxon>
        <taxon>Ustilaginales</taxon>
        <taxon>Ustilaginaceae</taxon>
        <taxon>Sporisorium</taxon>
    </lineage>
</organism>
<feature type="compositionally biased region" description="Low complexity" evidence="5">
    <location>
        <begin position="942"/>
        <end position="951"/>
    </location>
</feature>
<dbReference type="InterPro" id="IPR004083">
    <property type="entry name" value="Raptor"/>
</dbReference>
<dbReference type="GO" id="GO:0010506">
    <property type="term" value="P:regulation of autophagy"/>
    <property type="evidence" value="ECO:0007669"/>
    <property type="project" value="TreeGrafter"/>
</dbReference>
<keyword evidence="3" id="KW-0677">Repeat</keyword>
<keyword evidence="8" id="KW-1185">Reference proteome</keyword>
<dbReference type="GO" id="GO:0071230">
    <property type="term" value="P:cellular response to amino acid stimulus"/>
    <property type="evidence" value="ECO:0007669"/>
    <property type="project" value="TreeGrafter"/>
</dbReference>
<dbReference type="GO" id="GO:0031931">
    <property type="term" value="C:TORC1 complex"/>
    <property type="evidence" value="ECO:0007669"/>
    <property type="project" value="InterPro"/>
</dbReference>
<dbReference type="InterPro" id="IPR015943">
    <property type="entry name" value="WD40/YVTN_repeat-like_dom_sf"/>
</dbReference>
<name>A0A4U7L2Q9_9BASI</name>
<dbReference type="PRINTS" id="PR01547">
    <property type="entry name" value="YEAST176DUF"/>
</dbReference>
<feature type="region of interest" description="Disordered" evidence="5">
    <location>
        <begin position="1084"/>
        <end position="1109"/>
    </location>
</feature>
<dbReference type="PROSITE" id="PS00678">
    <property type="entry name" value="WD_REPEATS_1"/>
    <property type="match status" value="1"/>
</dbReference>
<dbReference type="PANTHER" id="PTHR12848:SF16">
    <property type="entry name" value="REGULATORY-ASSOCIATED PROTEIN OF MTOR"/>
    <property type="match status" value="1"/>
</dbReference>
<dbReference type="PROSITE" id="PS50082">
    <property type="entry name" value="WD_REPEATS_2"/>
    <property type="match status" value="1"/>
</dbReference>
<dbReference type="SMART" id="SM01302">
    <property type="entry name" value="Raptor_N"/>
    <property type="match status" value="1"/>
</dbReference>
<dbReference type="KEGG" id="sgra:EX895_001036"/>
<feature type="compositionally biased region" description="Low complexity" evidence="5">
    <location>
        <begin position="853"/>
        <end position="865"/>
    </location>
</feature>
<dbReference type="PANTHER" id="PTHR12848">
    <property type="entry name" value="REGULATORY-ASSOCIATED PROTEIN OF MTOR"/>
    <property type="match status" value="1"/>
</dbReference>
<feature type="compositionally biased region" description="Polar residues" evidence="5">
    <location>
        <begin position="980"/>
        <end position="989"/>
    </location>
</feature>
<feature type="region of interest" description="Disordered" evidence="5">
    <location>
        <begin position="310"/>
        <end position="357"/>
    </location>
</feature>
<dbReference type="GO" id="GO:0031929">
    <property type="term" value="P:TOR signaling"/>
    <property type="evidence" value="ECO:0007669"/>
    <property type="project" value="InterPro"/>
</dbReference>
<dbReference type="EMBL" id="SRRM01000002">
    <property type="protein sequence ID" value="TKY91037.1"/>
    <property type="molecule type" value="Genomic_DNA"/>
</dbReference>
<dbReference type="GO" id="GO:0030674">
    <property type="term" value="F:protein-macromolecule adaptor activity"/>
    <property type="evidence" value="ECO:0007669"/>
    <property type="project" value="TreeGrafter"/>
</dbReference>
<keyword evidence="2 4" id="KW-0853">WD repeat</keyword>
<evidence type="ECO:0000256" key="4">
    <source>
        <dbReference type="PROSITE-ProRule" id="PRU00221"/>
    </source>
</evidence>
<evidence type="ECO:0000259" key="6">
    <source>
        <dbReference type="SMART" id="SM01302"/>
    </source>
</evidence>
<dbReference type="PROSITE" id="PS50294">
    <property type="entry name" value="WD_REPEATS_REGION"/>
    <property type="match status" value="1"/>
</dbReference>
<dbReference type="GO" id="GO:0030307">
    <property type="term" value="P:positive regulation of cell growth"/>
    <property type="evidence" value="ECO:0007669"/>
    <property type="project" value="TreeGrafter"/>
</dbReference>
<comment type="caution">
    <text evidence="7">The sequence shown here is derived from an EMBL/GenBank/DDBJ whole genome shotgun (WGS) entry which is preliminary data.</text>
</comment>
<feature type="compositionally biased region" description="Low complexity" evidence="5">
    <location>
        <begin position="36"/>
        <end position="52"/>
    </location>
</feature>
<dbReference type="Pfam" id="PF00400">
    <property type="entry name" value="WD40"/>
    <property type="match status" value="1"/>
</dbReference>
<protein>
    <recommendedName>
        <fullName evidence="6">Raptor N-terminal CASPase-like domain-containing protein</fullName>
    </recommendedName>
</protein>
<feature type="domain" description="Raptor N-terminal CASPase-like" evidence="6">
    <location>
        <begin position="151"/>
        <end position="304"/>
    </location>
</feature>
<feature type="region of interest" description="Disordered" evidence="5">
    <location>
        <begin position="847"/>
        <end position="878"/>
    </location>
</feature>
<feature type="region of interest" description="Disordered" evidence="5">
    <location>
        <begin position="1130"/>
        <end position="1155"/>
    </location>
</feature>
<reference evidence="7 8" key="1">
    <citation type="submission" date="2019-05" db="EMBL/GenBank/DDBJ databases">
        <title>Sporisorium graminicola CBS 10092 draft sequencing and annotation.</title>
        <authorList>
            <person name="Solano-Gonzalez S."/>
            <person name="Caddick M.X."/>
            <person name="Darby A."/>
        </authorList>
    </citation>
    <scope>NUCLEOTIDE SEQUENCE [LARGE SCALE GENOMIC DNA]</scope>
    <source>
        <strain evidence="7 8">CBS 10092</strain>
    </source>
</reference>
<dbReference type="GO" id="GO:0009267">
    <property type="term" value="P:cellular response to starvation"/>
    <property type="evidence" value="ECO:0007669"/>
    <property type="project" value="TreeGrafter"/>
</dbReference>
<evidence type="ECO:0000256" key="3">
    <source>
        <dbReference type="ARBA" id="ARBA00022737"/>
    </source>
</evidence>
<proteinExistence type="inferred from homology"/>
<feature type="compositionally biased region" description="Polar residues" evidence="5">
    <location>
        <begin position="337"/>
        <end position="354"/>
    </location>
</feature>
<dbReference type="SMART" id="SM00320">
    <property type="entry name" value="WD40"/>
    <property type="match status" value="6"/>
</dbReference>
<feature type="compositionally biased region" description="Basic and acidic residues" evidence="5">
    <location>
        <begin position="310"/>
        <end position="336"/>
    </location>
</feature>
<dbReference type="Gene3D" id="2.130.10.10">
    <property type="entry name" value="YVTN repeat-like/Quinoprotein amine dehydrogenase"/>
    <property type="match status" value="2"/>
</dbReference>
<evidence type="ECO:0000313" key="7">
    <source>
        <dbReference type="EMBL" id="TKY91037.1"/>
    </source>
</evidence>
<dbReference type="RefSeq" id="XP_029743022.1">
    <property type="nucleotide sequence ID" value="XM_029881636.1"/>
</dbReference>
<feature type="region of interest" description="Disordered" evidence="5">
    <location>
        <begin position="1361"/>
        <end position="1409"/>
    </location>
</feature>
<feature type="compositionally biased region" description="Low complexity" evidence="5">
    <location>
        <begin position="1245"/>
        <end position="1255"/>
    </location>
</feature>
<dbReference type="GeneID" id="40723931"/>
<feature type="region of interest" description="Disordered" evidence="5">
    <location>
        <begin position="1"/>
        <end position="82"/>
    </location>
</feature>
<feature type="region of interest" description="Disordered" evidence="5">
    <location>
        <begin position="1171"/>
        <end position="1215"/>
    </location>
</feature>
<dbReference type="InterPro" id="IPR019775">
    <property type="entry name" value="WD40_repeat_CS"/>
</dbReference>
<dbReference type="GO" id="GO:0005737">
    <property type="term" value="C:cytoplasm"/>
    <property type="evidence" value="ECO:0007669"/>
    <property type="project" value="TreeGrafter"/>
</dbReference>
<dbReference type="OrthoDB" id="10262360at2759"/>
<dbReference type="InterPro" id="IPR001680">
    <property type="entry name" value="WD40_rpt"/>
</dbReference>
<sequence length="1923" mass="208132">MAHLAAHFEPPEARRSASTSSPAPHPYMVDPNGRASSSSRSSQHHYQQEQQHAFPQMSDSDNLIRSNGSLHNTPSTLEADLDPQQLTTEAEDEDDASTASGRRHGALLVEDVNEWMLQHSFFHWGLKRHITHGNPKPRDERDLPDWRMRERLRTVTAALVMCLNIGVDPPDVSKTNPCSKLICWMDPSSLEVSKALPAIGRNLQAQFETLSTKTRYKQYLDPVVEETRRFCTTLRRAAKDERVLFYYNGYGVPKPTPGGEIWVFNKAYTQYIPVTLYDLLTWLGSPCIFVWDASSAGNVVVNFKRLQERKAEEESTRSNRDREGHNRSADRERTKQSADTFSSAKKTGAQSSSSEEPHFPLRESIHLAACGPDEVLPMNPDLPADLFTCCLTSPIEISLRWFVLQNPLPSKLNVDMVMNIPGRLQDRRTPLGELNWIFTAITDTIAWTVLPRTIFRRLFRDDLMVAALLRNFLLAERIMRFYHCTPMSHPKLPPTHNHPLWDSWDLAVDQCLAQLPTLLAKERAQAEAAEGGPPVPPHLASFEYRHSTFFSEQLKAFEVWLQQGGVSRKGRRRRVNAAITPHGNPSAGLSSAATGADPEAFDDDGDASPVREPPDQLPIVLQVLLSQAHRLRALILLSQFLDLGPWAVNMALSIGIFPYVLKLLQSPAADLKPVLIYIWARILAVDRSCQNDLLRDNGFIYFAGVLSPFQNTNVGQNAGANGPSIPIPNVSEHQAMCAFILAVFCQDFPAGQAACLETDVMHSCLEHLEDDDFLLRQWSALCLAQLWDDNEAGKARAISLDAHGKLCCMLGDVSPEVRAAVLHALGTLLGASGSSQDQVDVVSHATGEPVPVSSSASSRSASSRRFCPGTGAATGLPPAKQRSLEIGIAIALLTTKGDCSPLVRKELVIALSPVVAEYKGFFVLAAYLYYSREGNLRNASSQQQQQQQQEQKSATSRAKSTQSSAGQDRRASLASLGRGRSSTNISGPSPSALANEEALLARLASKLLIEEEIEEEDIANIPAFTTIFVALLDLSVDSNPEVANLACTVVDFVIALLIESDVFGAGESVLRGFGAGETISRFTTPTSTDATSEGYFPLTPRSTGTTPGSIDEMSTSQIAAMNGAHVPPSGFGTGGSGPARPGQVVRSQSHAVPKRTSTLAQAVKTLATLGYSRPASPVGSDHDSSGRPLYGEAGPSGIPPPGPAVLAPRRSPATKAAAAQYNSPYLSKGGAGEATTISQEAASALSLPSSPLNSSTKLGNRSQSTESLSHSNGRADRRKLPGSTSSFGHAEQYVNGNSNGNGGVHDTSTDHVTSAGHDQQRFYGDELDSDPHVAVEDHIKVGDALAGLIAMDMYRFRSRFTGSADGSSQNTPASSPAVSRANRWGFVPTPGSSGVSTPSGSVGSGGANNELRETLPLKSRLFAWCSEYYIEPQMKQAESEEPGSIKYNVQHWKKQRNSRLTEHSLEIADAAAQSAWSEHGGYIRNGAVPYLMLFHQYENHLVTASEQGTVAVWDWEEKRLLSRFANGNPARTNITSALFINEDSEAMLLVGSAEGNVRIYRHYDSPAHTAGFRGPELASSFQALPDLVRSKRPSGLIVDWLQGSGHLLAGGDSRVIRVWDAHRELCVVDIPTRASSCVTSISSESDFGHLFVAGFGDGTVGVYDRRNPPEASLVRLWEEHQTWVQNVHLQKRGSRELVTASVDGEVRLWDMRVRSSIAKLSLGGKLGGKLSCMAVHERIPLFAASSAPKPFRPTASAQTVLLTHLETLSTLGKPFVRNFAPMGSTQHLGNSTLLYPPEAVNSGVHHHHHHFHHEHHHQYHHHSGGTGMGGGAILSQHSATGFGPNGGGSAGAGGAGGAGMAGANALHLNLTNPLHTLLPPATETPPSSFTPAVGSMAFHPHLPILAFGGPDTLIELREWPDSS</sequence>
<feature type="repeat" description="WD" evidence="4">
    <location>
        <begin position="1677"/>
        <end position="1719"/>
    </location>
</feature>
<feature type="compositionally biased region" description="Polar residues" evidence="5">
    <location>
        <begin position="952"/>
        <end position="966"/>
    </location>
</feature>
<feature type="compositionally biased region" description="Polar residues" evidence="5">
    <location>
        <begin position="1145"/>
        <end position="1155"/>
    </location>
</feature>
<dbReference type="InterPro" id="IPR016024">
    <property type="entry name" value="ARM-type_fold"/>
</dbReference>
<feature type="region of interest" description="Disordered" evidence="5">
    <location>
        <begin position="939"/>
        <end position="991"/>
    </location>
</feature>
<dbReference type="InterPro" id="IPR036322">
    <property type="entry name" value="WD40_repeat_dom_sf"/>
</dbReference>